<proteinExistence type="predicted"/>
<protein>
    <submittedName>
        <fullName evidence="2">Uncharacterized protein</fullName>
    </submittedName>
</protein>
<evidence type="ECO:0000313" key="2">
    <source>
        <dbReference type="EMBL" id="ASP46895.1"/>
    </source>
</evidence>
<gene>
    <name evidence="2" type="ORF">B5D82_03340</name>
</gene>
<dbReference type="EMBL" id="CP020465">
    <property type="protein sequence ID" value="ASP46895.1"/>
    <property type="molecule type" value="Genomic_DNA"/>
</dbReference>
<evidence type="ECO:0000256" key="1">
    <source>
        <dbReference type="SAM" id="Coils"/>
    </source>
</evidence>
<evidence type="ECO:0000313" key="3">
    <source>
        <dbReference type="Proteomes" id="UP000202259"/>
    </source>
</evidence>
<feature type="coiled-coil region" evidence="1">
    <location>
        <begin position="166"/>
        <end position="200"/>
    </location>
</feature>
<accession>A0A222G4R4</accession>
<dbReference type="RefSeq" id="WP_081149237.1">
    <property type="nucleotide sequence ID" value="NZ_CP020465.1"/>
</dbReference>
<dbReference type="KEGG" id="cber:B5D82_03340"/>
<name>A0A222G4R4_9GAMM</name>
<sequence>MSDFFKQFEKEQPKVEEVEAEIKEYPDWVLHAKSPDKTMIMFDVVVDLYEKAKDKIKRRDYEHTREVTLSNAQVIKATPFLESRSALKNHQGIVGWIKLKNEDLAKRLLDAKAKGKGVSTARKTKDMLRAERDEYIGKHTAKTQIEMEHLIQSDMLVSHADSIRVNAEQKKTINELHKEIAEIKHANKSLQEEVRTLQEKLFKDQKPLVLKVKK</sequence>
<reference evidence="2 3" key="1">
    <citation type="submission" date="2017-08" db="EMBL/GenBank/DDBJ databases">
        <title>Complete genome of Colwellia sp. NB097-1, a psychrophile bacterium ioslated from Bering Sea.</title>
        <authorList>
            <person name="Chen X."/>
        </authorList>
    </citation>
    <scope>NUCLEOTIDE SEQUENCE [LARGE SCALE GENOMIC DNA]</scope>
    <source>
        <strain evidence="2 3">NB097-1</strain>
    </source>
</reference>
<dbReference type="AlphaFoldDB" id="A0A222G4R4"/>
<keyword evidence="1" id="KW-0175">Coiled coil</keyword>
<dbReference type="OrthoDB" id="6402844at2"/>
<keyword evidence="3" id="KW-1185">Reference proteome</keyword>
<organism evidence="2 3">
    <name type="scientific">Cognaticolwellia beringensis</name>
    <dbReference type="NCBI Taxonomy" id="1967665"/>
    <lineage>
        <taxon>Bacteria</taxon>
        <taxon>Pseudomonadati</taxon>
        <taxon>Pseudomonadota</taxon>
        <taxon>Gammaproteobacteria</taxon>
        <taxon>Alteromonadales</taxon>
        <taxon>Colwelliaceae</taxon>
        <taxon>Cognaticolwellia</taxon>
    </lineage>
</organism>
<dbReference type="Proteomes" id="UP000202259">
    <property type="component" value="Chromosome"/>
</dbReference>